<dbReference type="Proteomes" id="UP001501469">
    <property type="component" value="Unassembled WGS sequence"/>
</dbReference>
<dbReference type="EMBL" id="BAABDK010000016">
    <property type="protein sequence ID" value="GAA4035317.1"/>
    <property type="molecule type" value="Genomic_DNA"/>
</dbReference>
<protein>
    <recommendedName>
        <fullName evidence="3">PH domain-containing protein</fullName>
    </recommendedName>
</protein>
<organism evidence="1 2">
    <name type="scientific">Hymenobacter glaciei</name>
    <dbReference type="NCBI Taxonomy" id="877209"/>
    <lineage>
        <taxon>Bacteria</taxon>
        <taxon>Pseudomonadati</taxon>
        <taxon>Bacteroidota</taxon>
        <taxon>Cytophagia</taxon>
        <taxon>Cytophagales</taxon>
        <taxon>Hymenobacteraceae</taxon>
        <taxon>Hymenobacter</taxon>
    </lineage>
</organism>
<keyword evidence="2" id="KW-1185">Reference proteome</keyword>
<reference evidence="2" key="1">
    <citation type="journal article" date="2019" name="Int. J. Syst. Evol. Microbiol.">
        <title>The Global Catalogue of Microorganisms (GCM) 10K type strain sequencing project: providing services to taxonomists for standard genome sequencing and annotation.</title>
        <authorList>
            <consortium name="The Broad Institute Genomics Platform"/>
            <consortium name="The Broad Institute Genome Sequencing Center for Infectious Disease"/>
            <person name="Wu L."/>
            <person name="Ma J."/>
        </authorList>
    </citation>
    <scope>NUCLEOTIDE SEQUENCE [LARGE SCALE GENOMIC DNA]</scope>
    <source>
        <strain evidence="2">JCM 17225</strain>
    </source>
</reference>
<comment type="caution">
    <text evidence="1">The sequence shown here is derived from an EMBL/GenBank/DDBJ whole genome shotgun (WGS) entry which is preliminary data.</text>
</comment>
<accession>A0ABP7U3E4</accession>
<proteinExistence type="predicted"/>
<evidence type="ECO:0000313" key="2">
    <source>
        <dbReference type="Proteomes" id="UP001501469"/>
    </source>
</evidence>
<evidence type="ECO:0008006" key="3">
    <source>
        <dbReference type="Google" id="ProtNLM"/>
    </source>
</evidence>
<name>A0ABP7U3E4_9BACT</name>
<sequence>MGGGMMRRAWNATRNMADNEVKVWIASLDKAMQAKTKAGNDF</sequence>
<gene>
    <name evidence="1" type="ORF">GCM10022409_19920</name>
</gene>
<evidence type="ECO:0000313" key="1">
    <source>
        <dbReference type="EMBL" id="GAA4035317.1"/>
    </source>
</evidence>